<name>A0ABY2SEZ8_9HYPH</name>
<dbReference type="Proteomes" id="UP000305202">
    <property type="component" value="Unassembled WGS sequence"/>
</dbReference>
<evidence type="ECO:0000313" key="1">
    <source>
        <dbReference type="EMBL" id="TKI02757.1"/>
    </source>
</evidence>
<feature type="non-terminal residue" evidence="1">
    <location>
        <position position="84"/>
    </location>
</feature>
<organism evidence="1 2">
    <name type="scientific">Martelella alba</name>
    <dbReference type="NCBI Taxonomy" id="2590451"/>
    <lineage>
        <taxon>Bacteria</taxon>
        <taxon>Pseudomonadati</taxon>
        <taxon>Pseudomonadota</taxon>
        <taxon>Alphaproteobacteria</taxon>
        <taxon>Hyphomicrobiales</taxon>
        <taxon>Aurantimonadaceae</taxon>
        <taxon>Martelella</taxon>
    </lineage>
</organism>
<keyword evidence="2" id="KW-1185">Reference proteome</keyword>
<comment type="caution">
    <text evidence="1">The sequence shown here is derived from an EMBL/GenBank/DDBJ whole genome shotgun (WGS) entry which is preliminary data.</text>
</comment>
<gene>
    <name evidence="1" type="ORF">FCN80_23960</name>
</gene>
<sequence length="84" mass="9257">MNNLMTIRLYGVLGITFGRVHKLAVNSPQEAIKALSVVVPGFEKFMINSQAKGLTFAVFKGKRNINKEELVLSGVNEDIRIAPI</sequence>
<proteinExistence type="predicted"/>
<dbReference type="EMBL" id="SZPQ01000062">
    <property type="protein sequence ID" value="TKI02757.1"/>
    <property type="molecule type" value="Genomic_DNA"/>
</dbReference>
<reference evidence="1 2" key="1">
    <citation type="submission" date="2019-04" db="EMBL/GenBank/DDBJ databases">
        <authorList>
            <person name="Li M."/>
            <person name="Gao C."/>
        </authorList>
    </citation>
    <scope>NUCLEOTIDE SEQUENCE [LARGE SCALE GENOMIC DNA]</scope>
    <source>
        <strain evidence="1 2">BGMRC 2031</strain>
    </source>
</reference>
<protein>
    <submittedName>
        <fullName evidence="1">Tail assembly protein</fullName>
    </submittedName>
</protein>
<evidence type="ECO:0000313" key="2">
    <source>
        <dbReference type="Proteomes" id="UP000305202"/>
    </source>
</evidence>
<accession>A0ABY2SEZ8</accession>